<dbReference type="PIRSF" id="PIRSF039033">
    <property type="entry name" value="START_dom"/>
    <property type="match status" value="1"/>
</dbReference>
<dbReference type="PANTHER" id="PTHR19308">
    <property type="entry name" value="PHOSPHATIDYLCHOLINE TRANSFER PROTEIN"/>
    <property type="match status" value="1"/>
</dbReference>
<dbReference type="InterPro" id="IPR023393">
    <property type="entry name" value="START-like_dom_sf"/>
</dbReference>
<comment type="caution">
    <text evidence="3">The sequence shown here is derived from an EMBL/GenBank/DDBJ whole genome shotgun (WGS) entry which is preliminary data.</text>
</comment>
<dbReference type="RefSeq" id="WP_344827918.1">
    <property type="nucleotide sequence ID" value="NZ_BAABEZ010000024.1"/>
</dbReference>
<evidence type="ECO:0000313" key="4">
    <source>
        <dbReference type="Proteomes" id="UP001501410"/>
    </source>
</evidence>
<feature type="domain" description="START" evidence="2">
    <location>
        <begin position="1"/>
        <end position="204"/>
    </location>
</feature>
<feature type="signal peptide" evidence="1">
    <location>
        <begin position="1"/>
        <end position="20"/>
    </location>
</feature>
<accession>A0ABP8MY79</accession>
<dbReference type="SUPFAM" id="SSF55961">
    <property type="entry name" value="Bet v1-like"/>
    <property type="match status" value="1"/>
</dbReference>
<dbReference type="Proteomes" id="UP001501410">
    <property type="component" value="Unassembled WGS sequence"/>
</dbReference>
<dbReference type="PROSITE" id="PS50848">
    <property type="entry name" value="START"/>
    <property type="match status" value="1"/>
</dbReference>
<reference evidence="4" key="1">
    <citation type="journal article" date="2019" name="Int. J. Syst. Evol. Microbiol.">
        <title>The Global Catalogue of Microorganisms (GCM) 10K type strain sequencing project: providing services to taxonomists for standard genome sequencing and annotation.</title>
        <authorList>
            <consortium name="The Broad Institute Genomics Platform"/>
            <consortium name="The Broad Institute Genome Sequencing Center for Infectious Disease"/>
            <person name="Wu L."/>
            <person name="Ma J."/>
        </authorList>
    </citation>
    <scope>NUCLEOTIDE SEQUENCE [LARGE SCALE GENOMIC DNA]</scope>
    <source>
        <strain evidence="4">JCM 31921</strain>
    </source>
</reference>
<evidence type="ECO:0000259" key="2">
    <source>
        <dbReference type="PROSITE" id="PS50848"/>
    </source>
</evidence>
<dbReference type="InterPro" id="IPR002913">
    <property type="entry name" value="START_lipid-bd_dom"/>
</dbReference>
<protein>
    <submittedName>
        <fullName evidence="3">START domain-containing protein</fullName>
    </submittedName>
</protein>
<keyword evidence="1" id="KW-0732">Signal</keyword>
<dbReference type="EMBL" id="BAABEZ010000024">
    <property type="protein sequence ID" value="GAA4458057.1"/>
    <property type="molecule type" value="Genomic_DNA"/>
</dbReference>
<keyword evidence="4" id="KW-1185">Reference proteome</keyword>
<dbReference type="InterPro" id="IPR028347">
    <property type="entry name" value="START_dom_prot"/>
</dbReference>
<name>A0ABP8MY79_9BACT</name>
<dbReference type="Pfam" id="PF01852">
    <property type="entry name" value="START"/>
    <property type="match status" value="1"/>
</dbReference>
<gene>
    <name evidence="3" type="ORF">GCM10023092_25780</name>
</gene>
<feature type="chain" id="PRO_5045118492" evidence="1">
    <location>
        <begin position="21"/>
        <end position="214"/>
    </location>
</feature>
<organism evidence="3 4">
    <name type="scientific">Rurimicrobium arvi</name>
    <dbReference type="NCBI Taxonomy" id="2049916"/>
    <lineage>
        <taxon>Bacteria</taxon>
        <taxon>Pseudomonadati</taxon>
        <taxon>Bacteroidota</taxon>
        <taxon>Chitinophagia</taxon>
        <taxon>Chitinophagales</taxon>
        <taxon>Chitinophagaceae</taxon>
        <taxon>Rurimicrobium</taxon>
    </lineage>
</organism>
<sequence>MKKNILLPVLLLLATLSAFAQKEWTLKSNKDGIKVFTRTDQNSGLKEIRVQCQVPATLSQMVALVMDVNAGKDWVYATKSSTLLKTVSPSELYYYSEVDMPWPLSNRDFIAHLIVSQHPQSHVVTIDGPTVGNYVAEKEDIVRVKRSSGKWTLSPVAENLVHVDYTLSVDPGGNIPIWLVNLFATKGPTETFRKLKTQITKPVYARVKLPYIVD</sequence>
<dbReference type="PANTHER" id="PTHR19308:SF14">
    <property type="entry name" value="START DOMAIN-CONTAINING PROTEIN"/>
    <property type="match status" value="1"/>
</dbReference>
<dbReference type="InterPro" id="IPR051213">
    <property type="entry name" value="START_lipid_transfer"/>
</dbReference>
<evidence type="ECO:0000313" key="3">
    <source>
        <dbReference type="EMBL" id="GAA4458057.1"/>
    </source>
</evidence>
<proteinExistence type="predicted"/>
<dbReference type="Gene3D" id="3.30.530.20">
    <property type="match status" value="1"/>
</dbReference>
<evidence type="ECO:0000256" key="1">
    <source>
        <dbReference type="SAM" id="SignalP"/>
    </source>
</evidence>